<dbReference type="Pfam" id="PF14219">
    <property type="entry name" value="DUF4328"/>
    <property type="match status" value="1"/>
</dbReference>
<gene>
    <name evidence="4" type="ORF">AMETH_0163</name>
</gene>
<feature type="transmembrane region" description="Helical" evidence="2">
    <location>
        <begin position="125"/>
        <end position="150"/>
    </location>
</feature>
<evidence type="ECO:0000256" key="2">
    <source>
        <dbReference type="SAM" id="Phobius"/>
    </source>
</evidence>
<dbReference type="PATRIC" id="fig|1068978.7.peg.175"/>
<feature type="transmembrane region" description="Helical" evidence="2">
    <location>
        <begin position="84"/>
        <end position="105"/>
    </location>
</feature>
<evidence type="ECO:0000256" key="1">
    <source>
        <dbReference type="SAM" id="MobiDB-lite"/>
    </source>
</evidence>
<keyword evidence="2" id="KW-0812">Transmembrane</keyword>
<dbReference type="InterPro" id="IPR025565">
    <property type="entry name" value="DUF4328"/>
</dbReference>
<reference evidence="4 5" key="1">
    <citation type="submission" date="2014-07" db="EMBL/GenBank/DDBJ databases">
        <title>Whole Genome Sequence of the Amycolatopsis methanolica 239.</title>
        <authorList>
            <person name="Tang B."/>
        </authorList>
    </citation>
    <scope>NUCLEOTIDE SEQUENCE [LARGE SCALE GENOMIC DNA]</scope>
    <source>
        <strain evidence="4 5">239</strain>
    </source>
</reference>
<name>A0A076MN18_AMYME</name>
<keyword evidence="2" id="KW-1133">Transmembrane helix</keyword>
<organism evidence="4 5">
    <name type="scientific">Amycolatopsis methanolica 239</name>
    <dbReference type="NCBI Taxonomy" id="1068978"/>
    <lineage>
        <taxon>Bacteria</taxon>
        <taxon>Bacillati</taxon>
        <taxon>Actinomycetota</taxon>
        <taxon>Actinomycetes</taxon>
        <taxon>Pseudonocardiales</taxon>
        <taxon>Pseudonocardiaceae</taxon>
        <taxon>Amycolatopsis</taxon>
        <taxon>Amycolatopsis methanolica group</taxon>
    </lineage>
</organism>
<dbReference type="AlphaFoldDB" id="A0A076MN18"/>
<proteinExistence type="predicted"/>
<dbReference type="STRING" id="1068978.AMETH_0163"/>
<feature type="compositionally biased region" description="Pro residues" evidence="1">
    <location>
        <begin position="19"/>
        <end position="30"/>
    </location>
</feature>
<keyword evidence="5" id="KW-1185">Reference proteome</keyword>
<dbReference type="EMBL" id="CP009110">
    <property type="protein sequence ID" value="AIJ20255.1"/>
    <property type="molecule type" value="Genomic_DNA"/>
</dbReference>
<feature type="transmembrane region" description="Helical" evidence="2">
    <location>
        <begin position="171"/>
        <end position="190"/>
    </location>
</feature>
<keyword evidence="2" id="KW-0472">Membrane</keyword>
<feature type="transmembrane region" description="Helical" evidence="2">
    <location>
        <begin position="243"/>
        <end position="266"/>
    </location>
</feature>
<evidence type="ECO:0000259" key="3">
    <source>
        <dbReference type="Pfam" id="PF14219"/>
    </source>
</evidence>
<feature type="transmembrane region" description="Helical" evidence="2">
    <location>
        <begin position="210"/>
        <end position="231"/>
    </location>
</feature>
<sequence>MHPTPRPYRPRPRVSWVANPPPGAIGPRPPRPAERYDGPPSYHVPPRWGFPHLAWRVPTAVPGTPSGYPSPAERVRVLHRNAVTILWFLAGLAAVAAGAEFWRYALLVMSRSTALHASTVAFSDALEIIASLLTVVFGLIAVAATLWWLLVARSAAAEAAGQEPARSTGEVVAGVLVPGVNLVMAGSILAELEHLVLGREPDRRPRPSRLVLAWWAAWVVNEVLMVLVIGWRFKDGVQAMADGVLLTGLLNTSAAVLAGLTAVLVYRLTTLLAPVRTDRLRPLQVRSVKGAPPPELRTARPTGAAR</sequence>
<accession>A0A076MN18</accession>
<dbReference type="eggNOG" id="ENOG50330DI">
    <property type="taxonomic scope" value="Bacteria"/>
</dbReference>
<evidence type="ECO:0000313" key="5">
    <source>
        <dbReference type="Proteomes" id="UP000062973"/>
    </source>
</evidence>
<evidence type="ECO:0000313" key="4">
    <source>
        <dbReference type="EMBL" id="AIJ20255.1"/>
    </source>
</evidence>
<feature type="domain" description="DUF4328" evidence="3">
    <location>
        <begin position="111"/>
        <end position="269"/>
    </location>
</feature>
<feature type="region of interest" description="Disordered" evidence="1">
    <location>
        <begin position="1"/>
        <end position="37"/>
    </location>
</feature>
<dbReference type="Proteomes" id="UP000062973">
    <property type="component" value="Chromosome"/>
</dbReference>
<dbReference type="HOGENOM" id="CLU_067320_0_0_11"/>
<dbReference type="KEGG" id="amq:AMETH_0163"/>
<protein>
    <recommendedName>
        <fullName evidence="3">DUF4328 domain-containing protein</fullName>
    </recommendedName>
</protein>